<dbReference type="InterPro" id="IPR018392">
    <property type="entry name" value="LysM"/>
</dbReference>
<evidence type="ECO:0000313" key="3">
    <source>
        <dbReference type="Proteomes" id="UP001597101"/>
    </source>
</evidence>
<sequence>MNIDIQQPAPFDLVGQEILIAGNAVGFEGTLSVMLTEGHDQFDSFVNAGSLMLRQFQGSVTVPDDIEFKLSRLFLTVADDTAGGEGGPPPSVTLSVLYGPLILPGYTGYRERTVVAGDTLSAIAADEYGDASMFGVIQQANQHIVPDANLIVPGMVLRVPRNDG</sequence>
<keyword evidence="3" id="KW-1185">Reference proteome</keyword>
<name>A0ABW3FDA1_9HYPH</name>
<comment type="caution">
    <text evidence="2">The sequence shown here is derived from an EMBL/GenBank/DDBJ whole genome shotgun (WGS) entry which is preliminary data.</text>
</comment>
<dbReference type="PROSITE" id="PS51782">
    <property type="entry name" value="LYSM"/>
    <property type="match status" value="1"/>
</dbReference>
<dbReference type="Proteomes" id="UP001597101">
    <property type="component" value="Unassembled WGS sequence"/>
</dbReference>
<proteinExistence type="predicted"/>
<dbReference type="InterPro" id="IPR036779">
    <property type="entry name" value="LysM_dom_sf"/>
</dbReference>
<feature type="domain" description="LysM" evidence="1">
    <location>
        <begin position="110"/>
        <end position="159"/>
    </location>
</feature>
<protein>
    <submittedName>
        <fullName evidence="2">Gmad2 immunoglobulin-like domain-containing protein</fullName>
    </submittedName>
</protein>
<dbReference type="Pfam" id="PF10648">
    <property type="entry name" value="Gmad2"/>
    <property type="match status" value="1"/>
</dbReference>
<accession>A0ABW3FDA1</accession>
<dbReference type="SMART" id="SM00257">
    <property type="entry name" value="LysM"/>
    <property type="match status" value="1"/>
</dbReference>
<gene>
    <name evidence="2" type="ORF">ACFQ14_08450</name>
</gene>
<dbReference type="RefSeq" id="WP_377212288.1">
    <property type="nucleotide sequence ID" value="NZ_JBHTJV010000005.1"/>
</dbReference>
<dbReference type="Pfam" id="PF01476">
    <property type="entry name" value="LysM"/>
    <property type="match status" value="1"/>
</dbReference>
<evidence type="ECO:0000313" key="2">
    <source>
        <dbReference type="EMBL" id="MFD0916434.1"/>
    </source>
</evidence>
<dbReference type="CDD" id="cd00118">
    <property type="entry name" value="LysM"/>
    <property type="match status" value="1"/>
</dbReference>
<reference evidence="3" key="1">
    <citation type="journal article" date="2019" name="Int. J. Syst. Evol. Microbiol.">
        <title>The Global Catalogue of Microorganisms (GCM) 10K type strain sequencing project: providing services to taxonomists for standard genome sequencing and annotation.</title>
        <authorList>
            <consortium name="The Broad Institute Genomics Platform"/>
            <consortium name="The Broad Institute Genome Sequencing Center for Infectious Disease"/>
            <person name="Wu L."/>
            <person name="Ma J."/>
        </authorList>
    </citation>
    <scope>NUCLEOTIDE SEQUENCE [LARGE SCALE GENOMIC DNA]</scope>
    <source>
        <strain evidence="3">CCUG 60023</strain>
    </source>
</reference>
<dbReference type="Gene3D" id="3.10.350.10">
    <property type="entry name" value="LysM domain"/>
    <property type="match status" value="1"/>
</dbReference>
<organism evidence="2 3">
    <name type="scientific">Pseudahrensia aquimaris</name>
    <dbReference type="NCBI Taxonomy" id="744461"/>
    <lineage>
        <taxon>Bacteria</taxon>
        <taxon>Pseudomonadati</taxon>
        <taxon>Pseudomonadota</taxon>
        <taxon>Alphaproteobacteria</taxon>
        <taxon>Hyphomicrobiales</taxon>
        <taxon>Ahrensiaceae</taxon>
        <taxon>Pseudahrensia</taxon>
    </lineage>
</organism>
<dbReference type="InterPro" id="IPR018911">
    <property type="entry name" value="Gmad2_Ig-like_dom"/>
</dbReference>
<evidence type="ECO:0000259" key="1">
    <source>
        <dbReference type="PROSITE" id="PS51782"/>
    </source>
</evidence>
<dbReference type="EMBL" id="JBHTJV010000005">
    <property type="protein sequence ID" value="MFD0916434.1"/>
    <property type="molecule type" value="Genomic_DNA"/>
</dbReference>